<feature type="non-terminal residue" evidence="2">
    <location>
        <position position="146"/>
    </location>
</feature>
<reference evidence="2" key="1">
    <citation type="submission" date="2020-02" db="EMBL/GenBank/DDBJ databases">
        <authorList>
            <person name="Meier V. D."/>
        </authorList>
    </citation>
    <scope>NUCLEOTIDE SEQUENCE</scope>
    <source>
        <strain evidence="2">AVDCRST_MAG06</strain>
    </source>
</reference>
<evidence type="ECO:0000256" key="1">
    <source>
        <dbReference type="SAM" id="MobiDB-lite"/>
    </source>
</evidence>
<feature type="compositionally biased region" description="Basic and acidic residues" evidence="1">
    <location>
        <begin position="1"/>
        <end position="11"/>
    </location>
</feature>
<feature type="compositionally biased region" description="Basic residues" evidence="1">
    <location>
        <begin position="75"/>
        <end position="93"/>
    </location>
</feature>
<feature type="non-terminal residue" evidence="2">
    <location>
        <position position="1"/>
    </location>
</feature>
<dbReference type="EMBL" id="CADCUP010000208">
    <property type="protein sequence ID" value="CAA9415169.1"/>
    <property type="molecule type" value="Genomic_DNA"/>
</dbReference>
<proteinExistence type="predicted"/>
<sequence length="146" mass="15579">EARGGAPDHPRGRARRGLALRRAGRADVPGGRAGAVRRPRRGLPPAPRPPRPADRPRPRRRCGAGGGRAGVRPARAARRRRPGAPRRPRRGGGLRRDVLLARGRIRRGRPTVGDHRADRCGGQAAGVRRGAAGVPRRTGAGPHDEL</sequence>
<evidence type="ECO:0000313" key="2">
    <source>
        <dbReference type="EMBL" id="CAA9415169.1"/>
    </source>
</evidence>
<protein>
    <submittedName>
        <fullName evidence="2">Uncharacterized protein</fullName>
    </submittedName>
</protein>
<feature type="compositionally biased region" description="Basic residues" evidence="1">
    <location>
        <begin position="12"/>
        <end position="23"/>
    </location>
</feature>
<organism evidence="2">
    <name type="scientific">uncultured Nocardioides sp</name>
    <dbReference type="NCBI Taxonomy" id="198441"/>
    <lineage>
        <taxon>Bacteria</taxon>
        <taxon>Bacillati</taxon>
        <taxon>Actinomycetota</taxon>
        <taxon>Actinomycetes</taxon>
        <taxon>Propionibacteriales</taxon>
        <taxon>Nocardioidaceae</taxon>
        <taxon>Nocardioides</taxon>
        <taxon>environmental samples</taxon>
    </lineage>
</organism>
<dbReference type="AlphaFoldDB" id="A0A6J4PFY5"/>
<feature type="region of interest" description="Disordered" evidence="1">
    <location>
        <begin position="1"/>
        <end position="146"/>
    </location>
</feature>
<feature type="compositionally biased region" description="Low complexity" evidence="1">
    <location>
        <begin position="120"/>
        <end position="146"/>
    </location>
</feature>
<name>A0A6J4PFY5_9ACTN</name>
<accession>A0A6J4PFY5</accession>
<gene>
    <name evidence="2" type="ORF">AVDCRST_MAG06-3139</name>
</gene>